<comment type="similarity">
    <text evidence="2">Belongs to the major facilitator superfamily. EmrB family.</text>
</comment>
<feature type="transmembrane region" description="Helical" evidence="9">
    <location>
        <begin position="296"/>
        <end position="321"/>
    </location>
</feature>
<evidence type="ECO:0000256" key="8">
    <source>
        <dbReference type="SAM" id="MobiDB-lite"/>
    </source>
</evidence>
<dbReference type="GO" id="GO:0022857">
    <property type="term" value="F:transmembrane transporter activity"/>
    <property type="evidence" value="ECO:0007669"/>
    <property type="project" value="InterPro"/>
</dbReference>
<dbReference type="Proteomes" id="UP000305792">
    <property type="component" value="Unassembled WGS sequence"/>
</dbReference>
<feature type="transmembrane region" description="Helical" evidence="9">
    <location>
        <begin position="257"/>
        <end position="276"/>
    </location>
</feature>
<dbReference type="GO" id="GO:0005886">
    <property type="term" value="C:plasma membrane"/>
    <property type="evidence" value="ECO:0007669"/>
    <property type="project" value="UniProtKB-SubCell"/>
</dbReference>
<gene>
    <name evidence="11" type="ORF">E9998_22910</name>
</gene>
<dbReference type="InterPro" id="IPR004638">
    <property type="entry name" value="EmrB-like"/>
</dbReference>
<evidence type="ECO:0000256" key="3">
    <source>
        <dbReference type="ARBA" id="ARBA00022448"/>
    </source>
</evidence>
<keyword evidence="7 9" id="KW-0472">Membrane</keyword>
<dbReference type="EMBL" id="STGX01000022">
    <property type="protein sequence ID" value="THV23457.1"/>
    <property type="molecule type" value="Genomic_DNA"/>
</dbReference>
<evidence type="ECO:0000256" key="9">
    <source>
        <dbReference type="SAM" id="Phobius"/>
    </source>
</evidence>
<feature type="transmembrane region" description="Helical" evidence="9">
    <location>
        <begin position="102"/>
        <end position="120"/>
    </location>
</feature>
<keyword evidence="6 9" id="KW-1133">Transmembrane helix</keyword>
<evidence type="ECO:0000256" key="2">
    <source>
        <dbReference type="ARBA" id="ARBA00008537"/>
    </source>
</evidence>
<dbReference type="PRINTS" id="PR01036">
    <property type="entry name" value="TCRTETB"/>
</dbReference>
<dbReference type="RefSeq" id="WP_136532024.1">
    <property type="nucleotide sequence ID" value="NZ_STGX01000022.1"/>
</dbReference>
<proteinExistence type="inferred from homology"/>
<dbReference type="Pfam" id="PF07690">
    <property type="entry name" value="MFS_1"/>
    <property type="match status" value="1"/>
</dbReference>
<sequence length="503" mass="52456">MTVDHRPPETPEAPDASAETVTEAPVEEGIPRKIKLVLGVLLVAAFVMILNETVMGVALTPLMEAFSLSAATAQWLTTGFMLTMAVVIPMTGLILQRFTTRTVFIASLALFTAGTVLAAASQVFPMLVAARVIQASGTAVMLPLLMTTVMTYVPADRRGRTIGLITIVIAVAPAIGPTFSGFILAQFTWRWIFLAVLPIAAVGLVLGALLIKSLAEPRPVKFDLLSALLSAVAFGGLIYGLSSIGEAAAGAHPPVPPYAAIGAGALSLVLFVLRQLRLQRTDSALMDLRPFQSRSFTVGIVMLLISMAALFGSLILLPIYLQEVLDLTTLETGLVVLPGGLAMGLSGPVIGRLYDRFGPRPLVIPGSLAITVALALMTLLDQTSPTWFVVVIHVTMSLGLSLLMTPLMTSSLASLRVELYSHGSAILSTLQQVAGAAGTAVFITLMTTGTAASLDEGASEVAAQAAGIHEAFLWGTGMALVAVAAAFLVKKPESPAADAVPAH</sequence>
<reference evidence="11 12" key="1">
    <citation type="journal article" date="2018" name="Int. J. Syst. Evol. Microbiol.">
        <title>Glycomyces paridis sp. nov., isolated from the medicinal plant Paris polyphylla.</title>
        <authorList>
            <person name="Fang X.M."/>
            <person name="Bai J.L."/>
            <person name="Su J."/>
            <person name="Zhao L.L."/>
            <person name="Liu H.Y."/>
            <person name="Ma B.P."/>
            <person name="Zhang Y.Q."/>
            <person name="Yu L.Y."/>
        </authorList>
    </citation>
    <scope>NUCLEOTIDE SEQUENCE [LARGE SCALE GENOMIC DNA]</scope>
    <source>
        <strain evidence="11 12">CPCC 204357</strain>
    </source>
</reference>
<evidence type="ECO:0000256" key="5">
    <source>
        <dbReference type="ARBA" id="ARBA00022692"/>
    </source>
</evidence>
<evidence type="ECO:0000313" key="12">
    <source>
        <dbReference type="Proteomes" id="UP000305792"/>
    </source>
</evidence>
<keyword evidence="4" id="KW-1003">Cell membrane</keyword>
<name>A0A4S8P096_9ACTN</name>
<dbReference type="Gene3D" id="1.20.1720.10">
    <property type="entry name" value="Multidrug resistance protein D"/>
    <property type="match status" value="1"/>
</dbReference>
<dbReference type="PROSITE" id="PS50850">
    <property type="entry name" value="MFS"/>
    <property type="match status" value="1"/>
</dbReference>
<feature type="transmembrane region" description="Helical" evidence="9">
    <location>
        <begin position="333"/>
        <end position="350"/>
    </location>
</feature>
<feature type="transmembrane region" description="Helical" evidence="9">
    <location>
        <begin position="223"/>
        <end position="245"/>
    </location>
</feature>
<dbReference type="OrthoDB" id="9812221at2"/>
<dbReference type="NCBIfam" id="TIGR00711">
    <property type="entry name" value="efflux_EmrB"/>
    <property type="match status" value="1"/>
</dbReference>
<evidence type="ECO:0000313" key="11">
    <source>
        <dbReference type="EMBL" id="THV23457.1"/>
    </source>
</evidence>
<feature type="transmembrane region" description="Helical" evidence="9">
    <location>
        <begin position="386"/>
        <end position="404"/>
    </location>
</feature>
<evidence type="ECO:0000256" key="1">
    <source>
        <dbReference type="ARBA" id="ARBA00004651"/>
    </source>
</evidence>
<dbReference type="PANTHER" id="PTHR42718">
    <property type="entry name" value="MAJOR FACILITATOR SUPERFAMILY MULTIDRUG TRANSPORTER MFSC"/>
    <property type="match status" value="1"/>
</dbReference>
<dbReference type="Gene3D" id="1.20.1250.20">
    <property type="entry name" value="MFS general substrate transporter like domains"/>
    <property type="match status" value="1"/>
</dbReference>
<feature type="transmembrane region" description="Helical" evidence="9">
    <location>
        <begin position="471"/>
        <end position="489"/>
    </location>
</feature>
<feature type="transmembrane region" description="Helical" evidence="9">
    <location>
        <begin position="362"/>
        <end position="380"/>
    </location>
</feature>
<feature type="transmembrane region" description="Helical" evidence="9">
    <location>
        <begin position="191"/>
        <end position="211"/>
    </location>
</feature>
<evidence type="ECO:0000256" key="7">
    <source>
        <dbReference type="ARBA" id="ARBA00023136"/>
    </source>
</evidence>
<dbReference type="InterPro" id="IPR011701">
    <property type="entry name" value="MFS"/>
</dbReference>
<comment type="caution">
    <text evidence="11">The sequence shown here is derived from an EMBL/GenBank/DDBJ whole genome shotgun (WGS) entry which is preliminary data.</text>
</comment>
<dbReference type="PANTHER" id="PTHR42718:SF9">
    <property type="entry name" value="MAJOR FACILITATOR SUPERFAMILY MULTIDRUG TRANSPORTER MFSC"/>
    <property type="match status" value="1"/>
</dbReference>
<feature type="transmembrane region" description="Helical" evidence="9">
    <location>
        <begin position="162"/>
        <end position="185"/>
    </location>
</feature>
<keyword evidence="12" id="KW-1185">Reference proteome</keyword>
<dbReference type="CDD" id="cd17503">
    <property type="entry name" value="MFS_LmrB_MDR_like"/>
    <property type="match status" value="1"/>
</dbReference>
<comment type="subcellular location">
    <subcellularLocation>
        <location evidence="1">Cell membrane</location>
        <topology evidence="1">Multi-pass membrane protein</topology>
    </subcellularLocation>
</comment>
<keyword evidence="3" id="KW-0813">Transport</keyword>
<protein>
    <submittedName>
        <fullName evidence="11">Multidrug efflux MFS transporter</fullName>
    </submittedName>
</protein>
<accession>A0A4S8P096</accession>
<keyword evidence="5 9" id="KW-0812">Transmembrane</keyword>
<evidence type="ECO:0000256" key="6">
    <source>
        <dbReference type="ARBA" id="ARBA00022989"/>
    </source>
</evidence>
<evidence type="ECO:0000259" key="10">
    <source>
        <dbReference type="PROSITE" id="PS50850"/>
    </source>
</evidence>
<dbReference type="InterPro" id="IPR036259">
    <property type="entry name" value="MFS_trans_sf"/>
</dbReference>
<feature type="transmembrane region" description="Helical" evidence="9">
    <location>
        <begin position="132"/>
        <end position="155"/>
    </location>
</feature>
<dbReference type="InterPro" id="IPR020846">
    <property type="entry name" value="MFS_dom"/>
</dbReference>
<feature type="transmembrane region" description="Helical" evidence="9">
    <location>
        <begin position="75"/>
        <end position="95"/>
    </location>
</feature>
<feature type="region of interest" description="Disordered" evidence="8">
    <location>
        <begin position="1"/>
        <end position="24"/>
    </location>
</feature>
<dbReference type="AlphaFoldDB" id="A0A4S8P096"/>
<feature type="transmembrane region" description="Helical" evidence="9">
    <location>
        <begin position="36"/>
        <end position="63"/>
    </location>
</feature>
<evidence type="ECO:0000256" key="4">
    <source>
        <dbReference type="ARBA" id="ARBA00022475"/>
    </source>
</evidence>
<feature type="domain" description="Major facilitator superfamily (MFS) profile" evidence="10">
    <location>
        <begin position="37"/>
        <end position="494"/>
    </location>
</feature>
<feature type="transmembrane region" description="Helical" evidence="9">
    <location>
        <begin position="425"/>
        <end position="451"/>
    </location>
</feature>
<organism evidence="11 12">
    <name type="scientific">Glycomyces paridis</name>
    <dbReference type="NCBI Taxonomy" id="2126555"/>
    <lineage>
        <taxon>Bacteria</taxon>
        <taxon>Bacillati</taxon>
        <taxon>Actinomycetota</taxon>
        <taxon>Actinomycetes</taxon>
        <taxon>Glycomycetales</taxon>
        <taxon>Glycomycetaceae</taxon>
        <taxon>Glycomyces</taxon>
    </lineage>
</organism>
<dbReference type="SUPFAM" id="SSF103473">
    <property type="entry name" value="MFS general substrate transporter"/>
    <property type="match status" value="1"/>
</dbReference>